<evidence type="ECO:0000313" key="11">
    <source>
        <dbReference type="EMBL" id="CUR33630.1"/>
    </source>
</evidence>
<comment type="similarity">
    <text evidence="9">Belongs to the peptidase M15D family.</text>
</comment>
<keyword evidence="8" id="KW-0961">Cell wall biogenesis/degradation</keyword>
<gene>
    <name evidence="11" type="ORF">PL9214520169</name>
</gene>
<keyword evidence="7 9" id="KW-0482">Metalloprotease</keyword>
<keyword evidence="5 9" id="KW-0862">Zinc</keyword>
<dbReference type="AlphaFoldDB" id="A0A1J1LN29"/>
<keyword evidence="10" id="KW-0732">Signal</keyword>
<dbReference type="STRING" id="671072.PL9214520169"/>
<evidence type="ECO:0000256" key="8">
    <source>
        <dbReference type="ARBA" id="ARBA00023316"/>
    </source>
</evidence>
<evidence type="ECO:0000256" key="4">
    <source>
        <dbReference type="ARBA" id="ARBA00022801"/>
    </source>
</evidence>
<comment type="function">
    <text evidence="9">Catalyzes hydrolysis of the D-alanyl-D-alanine dipeptide.</text>
</comment>
<feature type="binding site" evidence="9">
    <location>
        <position position="159"/>
    </location>
    <ligand>
        <name>Zn(2+)</name>
        <dbReference type="ChEBI" id="CHEBI:29105"/>
        <note>catalytic</note>
    </ligand>
</feature>
<dbReference type="GO" id="GO:0006508">
    <property type="term" value="P:proteolysis"/>
    <property type="evidence" value="ECO:0007669"/>
    <property type="project" value="UniProtKB-KW"/>
</dbReference>
<keyword evidence="4 9" id="KW-0378">Hydrolase</keyword>
<evidence type="ECO:0000256" key="5">
    <source>
        <dbReference type="ARBA" id="ARBA00022833"/>
    </source>
</evidence>
<dbReference type="SUPFAM" id="SSF55166">
    <property type="entry name" value="Hedgehog/DD-peptidase"/>
    <property type="match status" value="1"/>
</dbReference>
<evidence type="ECO:0000256" key="1">
    <source>
        <dbReference type="ARBA" id="ARBA00001362"/>
    </source>
</evidence>
<dbReference type="EC" id="3.4.13.22" evidence="9"/>
<evidence type="ECO:0000256" key="2">
    <source>
        <dbReference type="ARBA" id="ARBA00022670"/>
    </source>
</evidence>
<reference evidence="12" key="1">
    <citation type="submission" date="2015-10" db="EMBL/GenBank/DDBJ databases">
        <authorList>
            <person name="Regsiter A."/>
            <person name="william w."/>
        </authorList>
    </citation>
    <scope>NUCLEOTIDE SEQUENCE [LARGE SCALE GENOMIC DNA]</scope>
</reference>
<dbReference type="Gene3D" id="3.30.1380.10">
    <property type="match status" value="1"/>
</dbReference>
<feature type="chain" id="PRO_5012768956" description="D-alanyl-D-alanine dipeptidase" evidence="10">
    <location>
        <begin position="27"/>
        <end position="240"/>
    </location>
</feature>
<keyword evidence="2 9" id="KW-0645">Protease</keyword>
<feature type="site" description="Transition state stabilizer" evidence="9">
    <location>
        <position position="125"/>
    </location>
</feature>
<dbReference type="GO" id="GO:0071555">
    <property type="term" value="P:cell wall organization"/>
    <property type="evidence" value="ECO:0007669"/>
    <property type="project" value="UniProtKB-KW"/>
</dbReference>
<feature type="binding site" evidence="9">
    <location>
        <position position="220"/>
    </location>
    <ligand>
        <name>Zn(2+)</name>
        <dbReference type="ChEBI" id="CHEBI:29105"/>
        <note>catalytic</note>
    </ligand>
</feature>
<keyword evidence="12" id="KW-1185">Reference proteome</keyword>
<evidence type="ECO:0000256" key="9">
    <source>
        <dbReference type="HAMAP-Rule" id="MF_01924"/>
    </source>
</evidence>
<evidence type="ECO:0000256" key="10">
    <source>
        <dbReference type="SAM" id="SignalP"/>
    </source>
</evidence>
<dbReference type="InterPro" id="IPR009045">
    <property type="entry name" value="Zn_M74/Hedgehog-like"/>
</dbReference>
<name>A0A1J1LN29_9CYAN</name>
<comment type="catalytic activity">
    <reaction evidence="1 9">
        <text>D-alanyl-D-alanine + H2O = 2 D-alanine</text>
        <dbReference type="Rhea" id="RHEA:20661"/>
        <dbReference type="ChEBI" id="CHEBI:15377"/>
        <dbReference type="ChEBI" id="CHEBI:57416"/>
        <dbReference type="ChEBI" id="CHEBI:57822"/>
        <dbReference type="EC" id="3.4.13.22"/>
    </reaction>
</comment>
<accession>A0A1J1LN29</accession>
<keyword evidence="6 9" id="KW-0224">Dipeptidase</keyword>
<organism evidence="11 12">
    <name type="scientific">Planktothrix tepida PCC 9214</name>
    <dbReference type="NCBI Taxonomy" id="671072"/>
    <lineage>
        <taxon>Bacteria</taxon>
        <taxon>Bacillati</taxon>
        <taxon>Cyanobacteriota</taxon>
        <taxon>Cyanophyceae</taxon>
        <taxon>Oscillatoriophycideae</taxon>
        <taxon>Oscillatoriales</taxon>
        <taxon>Microcoleaceae</taxon>
        <taxon>Planktothrix</taxon>
    </lineage>
</organism>
<dbReference type="EMBL" id="CZDF01000158">
    <property type="protein sequence ID" value="CUR33630.1"/>
    <property type="molecule type" value="Genomic_DNA"/>
</dbReference>
<dbReference type="InterPro" id="IPR000755">
    <property type="entry name" value="A_A_dipeptidase"/>
</dbReference>
<dbReference type="Proteomes" id="UP000184315">
    <property type="component" value="Unassembled WGS sequence"/>
</dbReference>
<proteinExistence type="inferred from homology"/>
<feature type="binding site" evidence="9">
    <location>
        <position position="152"/>
    </location>
    <ligand>
        <name>Zn(2+)</name>
        <dbReference type="ChEBI" id="CHEBI:29105"/>
        <note>catalytic</note>
    </ligand>
</feature>
<comment type="cofactor">
    <cofactor evidence="9">
        <name>Zn(2+)</name>
        <dbReference type="ChEBI" id="CHEBI:29105"/>
    </cofactor>
    <text evidence="9">Binds 1 zinc ion per subunit.</text>
</comment>
<evidence type="ECO:0000256" key="7">
    <source>
        <dbReference type="ARBA" id="ARBA00023049"/>
    </source>
</evidence>
<evidence type="ECO:0000256" key="3">
    <source>
        <dbReference type="ARBA" id="ARBA00022723"/>
    </source>
</evidence>
<dbReference type="RefSeq" id="WP_072720252.1">
    <property type="nucleotide sequence ID" value="NZ_LN889803.1"/>
</dbReference>
<dbReference type="PANTHER" id="PTHR43126">
    <property type="entry name" value="D-ALANYL-D-ALANINE DIPEPTIDASE"/>
    <property type="match status" value="1"/>
</dbReference>
<dbReference type="GO" id="GO:0008270">
    <property type="term" value="F:zinc ion binding"/>
    <property type="evidence" value="ECO:0007669"/>
    <property type="project" value="UniProtKB-UniRule"/>
</dbReference>
<protein>
    <recommendedName>
        <fullName evidence="9">D-alanyl-D-alanine dipeptidase</fullName>
        <shortName evidence="9">D-Ala-D-Ala dipeptidase</shortName>
        <ecNumber evidence="9">3.4.13.22</ecNumber>
    </recommendedName>
</protein>
<feature type="active site" description="Proton donor/acceptor" evidence="9">
    <location>
        <position position="217"/>
    </location>
</feature>
<keyword evidence="3 9" id="KW-0479">Metal-binding</keyword>
<dbReference type="PANTHER" id="PTHR43126:SF1">
    <property type="entry name" value="D-ALANYL-D-ALANINE DIPEPTIDASE"/>
    <property type="match status" value="1"/>
</dbReference>
<dbReference type="GO" id="GO:0008237">
    <property type="term" value="F:metallopeptidase activity"/>
    <property type="evidence" value="ECO:0007669"/>
    <property type="project" value="UniProtKB-KW"/>
</dbReference>
<feature type="signal peptide" evidence="10">
    <location>
        <begin position="1"/>
        <end position="26"/>
    </location>
</feature>
<dbReference type="GO" id="GO:0160237">
    <property type="term" value="F:D-Ala-D-Ala dipeptidase activity"/>
    <property type="evidence" value="ECO:0007669"/>
    <property type="project" value="UniProtKB-EC"/>
</dbReference>
<dbReference type="HAMAP" id="MF_01924">
    <property type="entry name" value="A_A_dipeptidase"/>
    <property type="match status" value="1"/>
</dbReference>
<evidence type="ECO:0000313" key="12">
    <source>
        <dbReference type="Proteomes" id="UP000184315"/>
    </source>
</evidence>
<evidence type="ECO:0000256" key="6">
    <source>
        <dbReference type="ARBA" id="ARBA00022997"/>
    </source>
</evidence>
<dbReference type="CDD" id="cd14840">
    <property type="entry name" value="D-Ala-D-Ala_dipeptidase_Aad"/>
    <property type="match status" value="1"/>
</dbReference>
<dbReference type="Pfam" id="PF01427">
    <property type="entry name" value="Peptidase_M15"/>
    <property type="match status" value="1"/>
</dbReference>
<sequence length="240" mass="27306">MLSKPMMRLFLFLFIILGINCYPVNAQNLTPPVTSPPTAPPTAPPTVVVQDYNQVPATEKLVDIRSVNLNIRLDIRYATTNNFLKKKIYSVPRCLLRSDVAQRLSRVQQDLEEMGLGLKVYDCYRPLSVTRQMWEILPDTRYVANPAKGSRHNRGAAVDLTLVDLRTGAELEMPTAFDDFTDKAARDYTGNAPQVRRNSDLLAVKMKQQGFIPLITEWWHFDAPGWDKYGLLDVPLENIR</sequence>